<dbReference type="PIRSF" id="PIRSF002161">
    <property type="entry name" value="Ribosomal_L5"/>
    <property type="match status" value="1"/>
</dbReference>
<evidence type="ECO:0000256" key="2">
    <source>
        <dbReference type="ARBA" id="ARBA00022980"/>
    </source>
</evidence>
<dbReference type="GO" id="GO:1990904">
    <property type="term" value="C:ribonucleoprotein complex"/>
    <property type="evidence" value="ECO:0007669"/>
    <property type="project" value="UniProtKB-KW"/>
</dbReference>
<dbReference type="GO" id="GO:0019843">
    <property type="term" value="F:rRNA binding"/>
    <property type="evidence" value="ECO:0007669"/>
    <property type="project" value="UniProtKB-UniRule"/>
</dbReference>
<sequence>MNLREIYEKAARPEMMKRFGWSSPLAVPRILKVVVNTGTGRVREDKEREVIEKHLALITGQKPSPRPAKKSIAAFKTRQGMIIGFVTTLRGKRMYDFLSRLVEVALPRTRDFRGIPESSVDSSGNLTLGVREHMVFPEIVGEDVRTIFGLEVTVVTNAKRREEAVELFKLLGFPLKA</sequence>
<dbReference type="InterPro" id="IPR031309">
    <property type="entry name" value="Ribosomal_uL5_C"/>
</dbReference>
<proteinExistence type="inferred from homology"/>
<comment type="subunit">
    <text evidence="5">Part of the 50S ribosomal subunit; part of the 5S rRNA/L5/L18/L25 subcomplex. Contacts the 5S rRNA and the P site tRNA. Forms a bridge to the 30S subunit in the 70S ribosome.</text>
</comment>
<keyword evidence="2 5" id="KW-0689">Ribosomal protein</keyword>
<dbReference type="InterPro" id="IPR022803">
    <property type="entry name" value="Ribosomal_uL5_dom_sf"/>
</dbReference>
<dbReference type="SUPFAM" id="SSF55282">
    <property type="entry name" value="RL5-like"/>
    <property type="match status" value="1"/>
</dbReference>
<dbReference type="Gene3D" id="3.30.1440.10">
    <property type="match status" value="1"/>
</dbReference>
<dbReference type="PATRIC" id="fig|1618650.3.peg.155"/>
<evidence type="ECO:0000256" key="4">
    <source>
        <dbReference type="ARBA" id="ARBA00035245"/>
    </source>
</evidence>
<evidence type="ECO:0000256" key="1">
    <source>
        <dbReference type="ARBA" id="ARBA00008553"/>
    </source>
</evidence>
<feature type="domain" description="Large ribosomal subunit protein uL5 N-terminal" evidence="7">
    <location>
        <begin position="24"/>
        <end position="78"/>
    </location>
</feature>
<dbReference type="NCBIfam" id="NF000585">
    <property type="entry name" value="PRK00010.1"/>
    <property type="match status" value="1"/>
</dbReference>
<dbReference type="FunFam" id="3.30.1440.10:FF:000001">
    <property type="entry name" value="50S ribosomal protein L5"/>
    <property type="match status" value="1"/>
</dbReference>
<dbReference type="InterPro" id="IPR002132">
    <property type="entry name" value="Ribosomal_uL5"/>
</dbReference>
<dbReference type="AlphaFoldDB" id="A0A0G2AVJ3"/>
<accession>A0A0G2AVJ3</accession>
<keyword evidence="5" id="KW-0820">tRNA-binding</keyword>
<reference evidence="9 10" key="1">
    <citation type="journal article" date="2015" name="Nature">
        <title>rRNA introns, odd ribosomes, and small enigmatic genomes across a large radiation of phyla.</title>
        <authorList>
            <person name="Brown C.T."/>
            <person name="Hug L.A."/>
            <person name="Thomas B.C."/>
            <person name="Sharon I."/>
            <person name="Castelle C.J."/>
            <person name="Singh A."/>
            <person name="Wilkins M.J."/>
            <person name="Williams K.H."/>
            <person name="Banfield J.F."/>
        </authorList>
    </citation>
    <scope>NUCLEOTIDE SEQUENCE [LARGE SCALE GENOMIC DNA]</scope>
</reference>
<comment type="similarity">
    <text evidence="1 5 6">Belongs to the universal ribosomal protein uL5 family.</text>
</comment>
<dbReference type="Pfam" id="PF00281">
    <property type="entry name" value="Ribosomal_L5"/>
    <property type="match status" value="1"/>
</dbReference>
<dbReference type="HAMAP" id="MF_01333_B">
    <property type="entry name" value="Ribosomal_uL5_B"/>
    <property type="match status" value="1"/>
</dbReference>
<comment type="caution">
    <text evidence="9">The sequence shown here is derived from an EMBL/GenBank/DDBJ whole genome shotgun (WGS) entry which is preliminary data.</text>
</comment>
<gene>
    <name evidence="5" type="primary">rplE</name>
    <name evidence="9" type="ORF">UY81_C0010G0016</name>
</gene>
<evidence type="ECO:0000256" key="5">
    <source>
        <dbReference type="HAMAP-Rule" id="MF_01333"/>
    </source>
</evidence>
<dbReference type="Proteomes" id="UP000034290">
    <property type="component" value="Unassembled WGS sequence"/>
</dbReference>
<dbReference type="GO" id="GO:0005840">
    <property type="term" value="C:ribosome"/>
    <property type="evidence" value="ECO:0007669"/>
    <property type="project" value="UniProtKB-KW"/>
</dbReference>
<organism evidence="9 10">
    <name type="scientific">Candidatus Giovannonibacteria bacterium GW2011_GWA2_53_7</name>
    <dbReference type="NCBI Taxonomy" id="1618650"/>
    <lineage>
        <taxon>Bacteria</taxon>
        <taxon>Candidatus Giovannoniibacteriota</taxon>
    </lineage>
</organism>
<evidence type="ECO:0000259" key="8">
    <source>
        <dbReference type="Pfam" id="PF00673"/>
    </source>
</evidence>
<keyword evidence="5" id="KW-0694">RNA-binding</keyword>
<dbReference type="InterPro" id="IPR031310">
    <property type="entry name" value="Ribosomal_uL5_N"/>
</dbReference>
<evidence type="ECO:0000256" key="6">
    <source>
        <dbReference type="RuleBase" id="RU003930"/>
    </source>
</evidence>
<dbReference type="EMBL" id="LCRM01000010">
    <property type="protein sequence ID" value="KKW36914.1"/>
    <property type="molecule type" value="Genomic_DNA"/>
</dbReference>
<dbReference type="PANTHER" id="PTHR11994">
    <property type="entry name" value="60S RIBOSOMAL PROTEIN L11-RELATED"/>
    <property type="match status" value="1"/>
</dbReference>
<feature type="domain" description="Large ribosomal subunit protein uL5 C-terminal" evidence="8">
    <location>
        <begin position="83"/>
        <end position="174"/>
    </location>
</feature>
<evidence type="ECO:0000259" key="7">
    <source>
        <dbReference type="Pfam" id="PF00281"/>
    </source>
</evidence>
<name>A0A0G2AVJ3_9BACT</name>
<keyword evidence="3 5" id="KW-0687">Ribonucleoprotein</keyword>
<keyword evidence="5" id="KW-0699">rRNA-binding</keyword>
<protein>
    <recommendedName>
        <fullName evidence="4 5">Large ribosomal subunit protein uL5</fullName>
    </recommendedName>
</protein>
<dbReference type="Pfam" id="PF00673">
    <property type="entry name" value="Ribosomal_L5_C"/>
    <property type="match status" value="1"/>
</dbReference>
<evidence type="ECO:0000313" key="10">
    <source>
        <dbReference type="Proteomes" id="UP000034290"/>
    </source>
</evidence>
<evidence type="ECO:0000256" key="3">
    <source>
        <dbReference type="ARBA" id="ARBA00023274"/>
    </source>
</evidence>
<dbReference type="GO" id="GO:0003735">
    <property type="term" value="F:structural constituent of ribosome"/>
    <property type="evidence" value="ECO:0007669"/>
    <property type="project" value="InterPro"/>
</dbReference>
<dbReference type="InterPro" id="IPR020930">
    <property type="entry name" value="Ribosomal_uL5_bac-type"/>
</dbReference>
<comment type="function">
    <text evidence="5">This is 1 of the proteins that bind and probably mediate the attachment of the 5S RNA into the large ribosomal subunit, where it forms part of the central protuberance. In the 70S ribosome it contacts protein S13 of the 30S subunit (bridge B1b), connecting the 2 subunits; this bridge is implicated in subunit movement. Contacts the P site tRNA; the 5S rRNA and some of its associated proteins might help stabilize positioning of ribosome-bound tRNAs.</text>
</comment>
<dbReference type="GO" id="GO:0006412">
    <property type="term" value="P:translation"/>
    <property type="evidence" value="ECO:0007669"/>
    <property type="project" value="UniProtKB-UniRule"/>
</dbReference>
<dbReference type="GO" id="GO:0000049">
    <property type="term" value="F:tRNA binding"/>
    <property type="evidence" value="ECO:0007669"/>
    <property type="project" value="UniProtKB-UniRule"/>
</dbReference>
<evidence type="ECO:0000313" key="9">
    <source>
        <dbReference type="EMBL" id="KKW36914.1"/>
    </source>
</evidence>